<dbReference type="OrthoDB" id="9799122at2"/>
<dbReference type="Proteomes" id="UP000250163">
    <property type="component" value="Chromosome MORIYA"/>
</dbReference>
<proteinExistence type="predicted"/>
<evidence type="ECO:0000313" key="2">
    <source>
        <dbReference type="Proteomes" id="UP000250163"/>
    </source>
</evidence>
<gene>
    <name evidence="1" type="ORF">MORIYA_2646</name>
</gene>
<dbReference type="SUPFAM" id="SSF52833">
    <property type="entry name" value="Thioredoxin-like"/>
    <property type="match status" value="1"/>
</dbReference>
<sequence length="206" mass="23460">MPKIKIEFYHDAVCGWCYLLSPRLRNLLKNKNIEIQQRCFVLQRNDEEMVQRFGSLTSAKFEILTHWESCKAQADDPSSINIEGMRATSFSYPSGYLAALGAKTAELMGDSNTHWDYFDEIQRQHLKLNMNIADTEVIIATAKIIGLDPIEFSNTLFSDKVKQAVEKDIRQANKLGIRTIPTIVINGEKVISQTLTNQQLDTLFSQ</sequence>
<dbReference type="EMBL" id="LS483250">
    <property type="protein sequence ID" value="SQD79122.1"/>
    <property type="molecule type" value="Genomic_DNA"/>
</dbReference>
<evidence type="ECO:0000313" key="1">
    <source>
        <dbReference type="EMBL" id="SQD79122.1"/>
    </source>
</evidence>
<organism evidence="1 2">
    <name type="scientific">Moritella yayanosii</name>
    <dbReference type="NCBI Taxonomy" id="69539"/>
    <lineage>
        <taxon>Bacteria</taxon>
        <taxon>Pseudomonadati</taxon>
        <taxon>Pseudomonadota</taxon>
        <taxon>Gammaproteobacteria</taxon>
        <taxon>Alteromonadales</taxon>
        <taxon>Moritellaceae</taxon>
        <taxon>Moritella</taxon>
    </lineage>
</organism>
<dbReference type="RefSeq" id="WP_112715609.1">
    <property type="nucleotide sequence ID" value="NZ_LS483250.1"/>
</dbReference>
<keyword evidence="2" id="KW-1185">Reference proteome</keyword>
<dbReference type="AlphaFoldDB" id="A0A330LRQ1"/>
<accession>A0A330LRQ1</accession>
<protein>
    <recommendedName>
        <fullName evidence="3">DsbA family protein</fullName>
    </recommendedName>
</protein>
<dbReference type="InterPro" id="IPR036249">
    <property type="entry name" value="Thioredoxin-like_sf"/>
</dbReference>
<name>A0A330LRQ1_9GAMM</name>
<reference evidence="2" key="1">
    <citation type="submission" date="2018-05" db="EMBL/GenBank/DDBJ databases">
        <authorList>
            <person name="Cea G.-C."/>
            <person name="William W."/>
        </authorList>
    </citation>
    <scope>NUCLEOTIDE SEQUENCE [LARGE SCALE GENOMIC DNA]</scope>
    <source>
        <strain evidence="2">DB21MT 5</strain>
    </source>
</reference>
<dbReference type="Pfam" id="PF13743">
    <property type="entry name" value="Thioredoxin_5"/>
    <property type="match status" value="1"/>
</dbReference>
<dbReference type="PANTHER" id="PTHR13887">
    <property type="entry name" value="GLUTATHIONE S-TRANSFERASE KAPPA"/>
    <property type="match status" value="1"/>
</dbReference>
<evidence type="ECO:0008006" key="3">
    <source>
        <dbReference type="Google" id="ProtNLM"/>
    </source>
</evidence>
<dbReference type="KEGG" id="mya:MORIYA_2646"/>
<dbReference type="Gene3D" id="3.40.30.10">
    <property type="entry name" value="Glutaredoxin"/>
    <property type="match status" value="1"/>
</dbReference>